<feature type="compositionally biased region" description="Low complexity" evidence="1">
    <location>
        <begin position="42"/>
        <end position="62"/>
    </location>
</feature>
<sequence length="62" mass="6680">MTSEMPMLEPILRQLVFGLGEASHVREGDASAGLDRHGLIQPASREPSISSRIRPTIGDSAH</sequence>
<gene>
    <name evidence="2" type="ORF">CAK95_03245</name>
</gene>
<reference evidence="2 3" key="1">
    <citation type="submission" date="2017-05" db="EMBL/GenBank/DDBJ databases">
        <title>Full genome sequence of Pseudorhodoplanes sinuspersici.</title>
        <authorList>
            <person name="Dastgheib S.M.M."/>
            <person name="Shavandi M."/>
            <person name="Tirandaz H."/>
        </authorList>
    </citation>
    <scope>NUCLEOTIDE SEQUENCE [LARGE SCALE GENOMIC DNA]</scope>
    <source>
        <strain evidence="2 3">RIPI110</strain>
    </source>
</reference>
<evidence type="ECO:0000256" key="1">
    <source>
        <dbReference type="SAM" id="MobiDB-lite"/>
    </source>
</evidence>
<keyword evidence="3" id="KW-1185">Reference proteome</keyword>
<protein>
    <submittedName>
        <fullName evidence="2">Uncharacterized protein</fullName>
    </submittedName>
</protein>
<name>A0A1W6ZLM5_9HYPH</name>
<organism evidence="2 3">
    <name type="scientific">Pseudorhodoplanes sinuspersici</name>
    <dbReference type="NCBI Taxonomy" id="1235591"/>
    <lineage>
        <taxon>Bacteria</taxon>
        <taxon>Pseudomonadati</taxon>
        <taxon>Pseudomonadota</taxon>
        <taxon>Alphaproteobacteria</taxon>
        <taxon>Hyphomicrobiales</taxon>
        <taxon>Pseudorhodoplanes</taxon>
    </lineage>
</organism>
<dbReference type="EMBL" id="CP021112">
    <property type="protein sequence ID" value="ARP98212.1"/>
    <property type="molecule type" value="Genomic_DNA"/>
</dbReference>
<feature type="region of interest" description="Disordered" evidence="1">
    <location>
        <begin position="33"/>
        <end position="62"/>
    </location>
</feature>
<evidence type="ECO:0000313" key="2">
    <source>
        <dbReference type="EMBL" id="ARP98212.1"/>
    </source>
</evidence>
<proteinExistence type="predicted"/>
<dbReference type="KEGG" id="psin:CAK95_03245"/>
<evidence type="ECO:0000313" key="3">
    <source>
        <dbReference type="Proteomes" id="UP000194137"/>
    </source>
</evidence>
<accession>A0A1W6ZLM5</accession>
<dbReference type="Proteomes" id="UP000194137">
    <property type="component" value="Chromosome"/>
</dbReference>
<dbReference type="AlphaFoldDB" id="A0A1W6ZLM5"/>